<dbReference type="EMBL" id="JBHTJZ010000024">
    <property type="protein sequence ID" value="MFD0960826.1"/>
    <property type="molecule type" value="Genomic_DNA"/>
</dbReference>
<evidence type="ECO:0000313" key="2">
    <source>
        <dbReference type="EMBL" id="MFD0960826.1"/>
    </source>
</evidence>
<dbReference type="RefSeq" id="WP_377565649.1">
    <property type="nucleotide sequence ID" value="NZ_JBHTJZ010000024.1"/>
</dbReference>
<proteinExistence type="predicted"/>
<organism evidence="2 3">
    <name type="scientific">Paenibacillus chungangensis</name>
    <dbReference type="NCBI Taxonomy" id="696535"/>
    <lineage>
        <taxon>Bacteria</taxon>
        <taxon>Bacillati</taxon>
        <taxon>Bacillota</taxon>
        <taxon>Bacilli</taxon>
        <taxon>Bacillales</taxon>
        <taxon>Paenibacillaceae</taxon>
        <taxon>Paenibacillus</taxon>
    </lineage>
</organism>
<keyword evidence="1" id="KW-0812">Transmembrane</keyword>
<evidence type="ECO:0008006" key="4">
    <source>
        <dbReference type="Google" id="ProtNLM"/>
    </source>
</evidence>
<sequence length="146" mass="16001">MYGFMLFSHLTGLILWAGAIMTIVIMLILLKAQLGTADVNRLTGSIIRIFNRFAHPSAFVVLISGVVMIVQLDLGSNKPFWLDMMEKAGGTIILLFLIIAGIMGAKLKKKLTQHPNDAIALSRYLTMVIGFFIAILAVVLIVSLKL</sequence>
<keyword evidence="1" id="KW-1133">Transmembrane helix</keyword>
<reference evidence="3" key="1">
    <citation type="journal article" date="2019" name="Int. J. Syst. Evol. Microbiol.">
        <title>The Global Catalogue of Microorganisms (GCM) 10K type strain sequencing project: providing services to taxonomists for standard genome sequencing and annotation.</title>
        <authorList>
            <consortium name="The Broad Institute Genomics Platform"/>
            <consortium name="The Broad Institute Genome Sequencing Center for Infectious Disease"/>
            <person name="Wu L."/>
            <person name="Ma J."/>
        </authorList>
    </citation>
    <scope>NUCLEOTIDE SEQUENCE [LARGE SCALE GENOMIC DNA]</scope>
    <source>
        <strain evidence="3">CCUG 59129</strain>
    </source>
</reference>
<feature type="transmembrane region" description="Helical" evidence="1">
    <location>
        <begin position="84"/>
        <end position="103"/>
    </location>
</feature>
<keyword evidence="1" id="KW-0472">Membrane</keyword>
<feature type="transmembrane region" description="Helical" evidence="1">
    <location>
        <begin position="6"/>
        <end position="32"/>
    </location>
</feature>
<comment type="caution">
    <text evidence="2">The sequence shown here is derived from an EMBL/GenBank/DDBJ whole genome shotgun (WGS) entry which is preliminary data.</text>
</comment>
<name>A0ABW3HTK7_9BACL</name>
<feature type="transmembrane region" description="Helical" evidence="1">
    <location>
        <begin position="53"/>
        <end position="72"/>
    </location>
</feature>
<accession>A0ABW3HTK7</accession>
<keyword evidence="3" id="KW-1185">Reference proteome</keyword>
<evidence type="ECO:0000313" key="3">
    <source>
        <dbReference type="Proteomes" id="UP001596989"/>
    </source>
</evidence>
<gene>
    <name evidence="2" type="ORF">ACFQ2I_15655</name>
</gene>
<protein>
    <recommendedName>
        <fullName evidence="4">Copper resistance protein D domain-containing protein</fullName>
    </recommendedName>
</protein>
<dbReference type="Proteomes" id="UP001596989">
    <property type="component" value="Unassembled WGS sequence"/>
</dbReference>
<evidence type="ECO:0000256" key="1">
    <source>
        <dbReference type="SAM" id="Phobius"/>
    </source>
</evidence>
<feature type="transmembrane region" description="Helical" evidence="1">
    <location>
        <begin position="124"/>
        <end position="144"/>
    </location>
</feature>